<accession>A0A1F4XTZ7</accession>
<name>A0A1F4XTZ7_9BACT</name>
<dbReference type="AlphaFoldDB" id="A0A1F4XTZ7"/>
<comment type="caution">
    <text evidence="1">The sequence shown here is derived from an EMBL/GenBank/DDBJ whole genome shotgun (WGS) entry which is preliminary data.</text>
</comment>
<protein>
    <submittedName>
        <fullName evidence="1">Uncharacterized protein</fullName>
    </submittedName>
</protein>
<gene>
    <name evidence="1" type="ORF">A3F55_03090</name>
</gene>
<dbReference type="EMBL" id="MEWW01000004">
    <property type="protein sequence ID" value="OGC85094.1"/>
    <property type="molecule type" value="Genomic_DNA"/>
</dbReference>
<reference evidence="1 2" key="1">
    <citation type="journal article" date="2016" name="Nat. Commun.">
        <title>Thousands of microbial genomes shed light on interconnected biogeochemical processes in an aquifer system.</title>
        <authorList>
            <person name="Anantharaman K."/>
            <person name="Brown C.T."/>
            <person name="Hug L.A."/>
            <person name="Sharon I."/>
            <person name="Castelle C.J."/>
            <person name="Probst A.J."/>
            <person name="Thomas B.C."/>
            <person name="Singh A."/>
            <person name="Wilkins M.J."/>
            <person name="Karaoz U."/>
            <person name="Brodie E.L."/>
            <person name="Williams K.H."/>
            <person name="Hubbard S.S."/>
            <person name="Banfield J.F."/>
        </authorList>
    </citation>
    <scope>NUCLEOTIDE SEQUENCE [LARGE SCALE GENOMIC DNA]</scope>
</reference>
<evidence type="ECO:0000313" key="1">
    <source>
        <dbReference type="EMBL" id="OGC85094.1"/>
    </source>
</evidence>
<sequence>MKFKVTSMYRFGAVAQVQELQKSFIVLSFLKYGAFVYPANVAMVPLARSKWSSIAHAFQYAIKNGKARPCQKERAKK</sequence>
<proteinExistence type="predicted"/>
<evidence type="ECO:0000313" key="2">
    <source>
        <dbReference type="Proteomes" id="UP000178091"/>
    </source>
</evidence>
<dbReference type="Proteomes" id="UP000178091">
    <property type="component" value="Unassembled WGS sequence"/>
</dbReference>
<organism evidence="1 2">
    <name type="scientific">Candidatus Adlerbacteria bacterium RIFCSPHIGHO2_12_FULL_53_18</name>
    <dbReference type="NCBI Taxonomy" id="1797242"/>
    <lineage>
        <taxon>Bacteria</taxon>
        <taxon>Candidatus Adleribacteriota</taxon>
    </lineage>
</organism>